<dbReference type="AlphaFoldDB" id="A0A7X2S4M2"/>
<keyword evidence="3" id="KW-1185">Reference proteome</keyword>
<accession>A0A7X2S4M2</accession>
<protein>
    <recommendedName>
        <fullName evidence="1">MEDS domain-containing protein</fullName>
    </recommendedName>
</protein>
<dbReference type="RefSeq" id="WP_155112042.1">
    <property type="nucleotide sequence ID" value="NZ_WMIB01000006.1"/>
</dbReference>
<organism evidence="2 3">
    <name type="scientific">Metabacillus mangrovi</name>
    <dbReference type="NCBI Taxonomy" id="1491830"/>
    <lineage>
        <taxon>Bacteria</taxon>
        <taxon>Bacillati</taxon>
        <taxon>Bacillota</taxon>
        <taxon>Bacilli</taxon>
        <taxon>Bacillales</taxon>
        <taxon>Bacillaceae</taxon>
        <taxon>Metabacillus</taxon>
    </lineage>
</organism>
<dbReference type="Pfam" id="PF14417">
    <property type="entry name" value="MEDS"/>
    <property type="match status" value="1"/>
</dbReference>
<sequence>MKEQVLKIKNEFDLLRGGHLLYLTENVKMYIENAAAYVLSGVEQGDRVIFIDNEKMNGLLYIELQRIMSPAQLTKVHYVNNFDFFFSQGSFHTDMINDYFMKYINPLIEENESCRTWAHIEWGHHSEIERQIIDHERNSGEKVLDLNLLSVCAYDTERLSALVKDKIIHLHETLFYDYGFADGSPKSVINE</sequence>
<proteinExistence type="predicted"/>
<feature type="domain" description="MEDS" evidence="1">
    <location>
        <begin position="19"/>
        <end position="171"/>
    </location>
</feature>
<dbReference type="EMBL" id="WMIB01000006">
    <property type="protein sequence ID" value="MTH53522.1"/>
    <property type="molecule type" value="Genomic_DNA"/>
</dbReference>
<dbReference type="InterPro" id="IPR025847">
    <property type="entry name" value="MEDS_domain"/>
</dbReference>
<dbReference type="OrthoDB" id="2855396at2"/>
<name>A0A7X2S4M2_9BACI</name>
<comment type="caution">
    <text evidence="2">The sequence shown here is derived from an EMBL/GenBank/DDBJ whole genome shotgun (WGS) entry which is preliminary data.</text>
</comment>
<dbReference type="Proteomes" id="UP000434639">
    <property type="component" value="Unassembled WGS sequence"/>
</dbReference>
<reference evidence="2 3" key="1">
    <citation type="journal article" date="2017" name="Int. J. Syst. Evol. Microbiol.">
        <title>Bacillus mangrovi sp. nov., isolated from a sediment sample from a mangrove forest.</title>
        <authorList>
            <person name="Gupta V."/>
            <person name="Singh P.K."/>
            <person name="Korpole S."/>
            <person name="Tanuku N.R.S."/>
            <person name="Pinnaka A.K."/>
        </authorList>
    </citation>
    <scope>NUCLEOTIDE SEQUENCE [LARGE SCALE GENOMIC DNA]</scope>
    <source>
        <strain evidence="2 3">KCTC 33872</strain>
    </source>
</reference>
<evidence type="ECO:0000313" key="3">
    <source>
        <dbReference type="Proteomes" id="UP000434639"/>
    </source>
</evidence>
<evidence type="ECO:0000259" key="1">
    <source>
        <dbReference type="Pfam" id="PF14417"/>
    </source>
</evidence>
<gene>
    <name evidence="2" type="ORF">GKZ89_08835</name>
</gene>
<evidence type="ECO:0000313" key="2">
    <source>
        <dbReference type="EMBL" id="MTH53522.1"/>
    </source>
</evidence>